<dbReference type="InterPro" id="IPR001626">
    <property type="entry name" value="ABC_TroCD"/>
</dbReference>
<protein>
    <recommendedName>
        <fullName evidence="10">Metal ABC transporter permease</fullName>
    </recommendedName>
</protein>
<feature type="transmembrane region" description="Helical" evidence="7">
    <location>
        <begin position="219"/>
        <end position="240"/>
    </location>
</feature>
<organism evidence="8 9">
    <name type="scientific">Candidatus Brevifilum fermentans</name>
    <dbReference type="NCBI Taxonomy" id="1986204"/>
    <lineage>
        <taxon>Bacteria</taxon>
        <taxon>Bacillati</taxon>
        <taxon>Chloroflexota</taxon>
        <taxon>Anaerolineae</taxon>
        <taxon>Anaerolineales</taxon>
        <taxon>Anaerolineaceae</taxon>
        <taxon>Candidatus Brevifilum</taxon>
    </lineage>
</organism>
<dbReference type="PANTHER" id="PTHR30477:SF18">
    <property type="entry name" value="METAL TRANSPORT SYSTEM MEMBRANE PROTEIN CT_417-RELATED"/>
    <property type="match status" value="1"/>
</dbReference>
<feature type="transmembrane region" description="Helical" evidence="7">
    <location>
        <begin position="90"/>
        <end position="112"/>
    </location>
</feature>
<dbReference type="GO" id="GO:0043190">
    <property type="term" value="C:ATP-binding cassette (ABC) transporter complex"/>
    <property type="evidence" value="ECO:0007669"/>
    <property type="project" value="InterPro"/>
</dbReference>
<dbReference type="SUPFAM" id="SSF81345">
    <property type="entry name" value="ABC transporter involved in vitamin B12 uptake, BtuC"/>
    <property type="match status" value="1"/>
</dbReference>
<proteinExistence type="inferred from homology"/>
<dbReference type="AlphaFoldDB" id="A0A1Y6K932"/>
<sequence length="271" mass="29342">MAELLSYSFMRNALIAGVLVSLTCGIIGTLVVLKRMVFISGGVAHTAYGGVGLAFYLGVNPILGAVAFSLVASFLMGYVQRQTRQRQDTLIGVMWAIGMAIGIIFADMTPGYKADLMSYLFGSILAVTHTDLWMMLGVNLLVLGFVILFYKELQAVAFDESFARVRNLPVDLLYIALVAMIGLAVVMLMRVVGLIMIIALLTVPAAIGSLFLNHMKHIMWLAMVLSLVFTTGGLLLSYFFNLTSGATIILIAGISYLSALLIHKSCRRCPA</sequence>
<dbReference type="RefSeq" id="WP_087863143.1">
    <property type="nucleotide sequence ID" value="NZ_LT859958.1"/>
</dbReference>
<evidence type="ECO:0000256" key="3">
    <source>
        <dbReference type="ARBA" id="ARBA00022692"/>
    </source>
</evidence>
<keyword evidence="9" id="KW-1185">Reference proteome</keyword>
<evidence type="ECO:0000313" key="8">
    <source>
        <dbReference type="EMBL" id="SMX55307.1"/>
    </source>
</evidence>
<feature type="transmembrane region" description="Helical" evidence="7">
    <location>
        <begin position="132"/>
        <end position="150"/>
    </location>
</feature>
<dbReference type="KEGG" id="abat:CFX1CAM_2242"/>
<evidence type="ECO:0000256" key="7">
    <source>
        <dbReference type="SAM" id="Phobius"/>
    </source>
</evidence>
<keyword evidence="6" id="KW-0813">Transport</keyword>
<evidence type="ECO:0000256" key="4">
    <source>
        <dbReference type="ARBA" id="ARBA00022989"/>
    </source>
</evidence>
<keyword evidence="3 6" id="KW-0812">Transmembrane</keyword>
<dbReference type="PANTHER" id="PTHR30477">
    <property type="entry name" value="ABC-TRANSPORTER METAL-BINDING PROTEIN"/>
    <property type="match status" value="1"/>
</dbReference>
<dbReference type="GO" id="GO:0010043">
    <property type="term" value="P:response to zinc ion"/>
    <property type="evidence" value="ECO:0007669"/>
    <property type="project" value="TreeGrafter"/>
</dbReference>
<evidence type="ECO:0000256" key="5">
    <source>
        <dbReference type="ARBA" id="ARBA00023136"/>
    </source>
</evidence>
<evidence type="ECO:0000256" key="2">
    <source>
        <dbReference type="ARBA" id="ARBA00008034"/>
    </source>
</evidence>
<evidence type="ECO:0000313" key="9">
    <source>
        <dbReference type="Proteomes" id="UP000195514"/>
    </source>
</evidence>
<gene>
    <name evidence="8" type="ORF">CFX1CAM_2242</name>
</gene>
<dbReference type="OrthoDB" id="9798540at2"/>
<feature type="transmembrane region" description="Helical" evidence="7">
    <location>
        <begin position="53"/>
        <end position="78"/>
    </location>
</feature>
<keyword evidence="4 7" id="KW-1133">Transmembrane helix</keyword>
<dbReference type="Gene3D" id="1.10.3470.10">
    <property type="entry name" value="ABC transporter involved in vitamin B12 uptake, BtuC"/>
    <property type="match status" value="1"/>
</dbReference>
<reference evidence="9" key="1">
    <citation type="submission" date="2017-05" db="EMBL/GenBank/DDBJ databases">
        <authorList>
            <person name="Kirkegaard R."/>
            <person name="Mcilroy J S."/>
        </authorList>
    </citation>
    <scope>NUCLEOTIDE SEQUENCE [LARGE SCALE GENOMIC DNA]</scope>
</reference>
<evidence type="ECO:0000256" key="6">
    <source>
        <dbReference type="RuleBase" id="RU003943"/>
    </source>
</evidence>
<feature type="transmembrane region" description="Helical" evidence="7">
    <location>
        <begin position="171"/>
        <end position="188"/>
    </location>
</feature>
<dbReference type="GO" id="GO:0055085">
    <property type="term" value="P:transmembrane transport"/>
    <property type="evidence" value="ECO:0007669"/>
    <property type="project" value="InterPro"/>
</dbReference>
<accession>A0A1Y6K932</accession>
<comment type="similarity">
    <text evidence="2 6">Belongs to the ABC-3 integral membrane protein family.</text>
</comment>
<evidence type="ECO:0000256" key="1">
    <source>
        <dbReference type="ARBA" id="ARBA00004141"/>
    </source>
</evidence>
<feature type="transmembrane region" description="Helical" evidence="7">
    <location>
        <begin position="246"/>
        <end position="263"/>
    </location>
</feature>
<dbReference type="CDD" id="cd06550">
    <property type="entry name" value="TM_ABC_iron-siderophores_like"/>
    <property type="match status" value="1"/>
</dbReference>
<keyword evidence="5 7" id="KW-0472">Membrane</keyword>
<comment type="subcellular location">
    <subcellularLocation>
        <location evidence="6">Cell membrane</location>
        <topology evidence="6">Multi-pass membrane protein</topology>
    </subcellularLocation>
    <subcellularLocation>
        <location evidence="1">Membrane</location>
        <topology evidence="1">Multi-pass membrane protein</topology>
    </subcellularLocation>
</comment>
<feature type="transmembrane region" description="Helical" evidence="7">
    <location>
        <begin position="12"/>
        <end position="33"/>
    </location>
</feature>
<evidence type="ECO:0008006" key="10">
    <source>
        <dbReference type="Google" id="ProtNLM"/>
    </source>
</evidence>
<name>A0A1Y6K932_9CHLR</name>
<dbReference type="InterPro" id="IPR037294">
    <property type="entry name" value="ABC_BtuC-like"/>
</dbReference>
<dbReference type="Pfam" id="PF00950">
    <property type="entry name" value="ABC-3"/>
    <property type="match status" value="1"/>
</dbReference>
<dbReference type="Proteomes" id="UP000195514">
    <property type="component" value="Chromosome I"/>
</dbReference>
<dbReference type="EMBL" id="LT859958">
    <property type="protein sequence ID" value="SMX55307.1"/>
    <property type="molecule type" value="Genomic_DNA"/>
</dbReference>
<feature type="transmembrane region" description="Helical" evidence="7">
    <location>
        <begin position="194"/>
        <end position="212"/>
    </location>
</feature>